<keyword evidence="2" id="KW-0378">Hydrolase</keyword>
<dbReference type="PANTHER" id="PTHR35400:SF3">
    <property type="entry name" value="SLL1072 PROTEIN"/>
    <property type="match status" value="1"/>
</dbReference>
<keyword evidence="2" id="KW-0255">Endonuclease</keyword>
<dbReference type="EMBL" id="CP046173">
    <property type="protein sequence ID" value="QIS21705.1"/>
    <property type="molecule type" value="Genomic_DNA"/>
</dbReference>
<gene>
    <name evidence="2" type="ORF">F6W96_28560</name>
</gene>
<evidence type="ECO:0000313" key="2">
    <source>
        <dbReference type="EMBL" id="QIS21705.1"/>
    </source>
</evidence>
<accession>A0A6G9Z7W2</accession>
<name>A0A6G9Z7W2_9NOCA</name>
<dbReference type="SUPFAM" id="SSF52980">
    <property type="entry name" value="Restriction endonuclease-like"/>
    <property type="match status" value="1"/>
</dbReference>
<dbReference type="InterPro" id="IPR011335">
    <property type="entry name" value="Restrct_endonuc-II-like"/>
</dbReference>
<keyword evidence="2" id="KW-0540">Nuclease</keyword>
<sequence length="194" mass="20893">MTMTAEVSTIHPLGPTTVEDWLAEDQPADGSRLELILGYLYMTPAPGGPHQRVSFRLARLIEDAVEAAGRLDLAVLPGVAVRISTAFRTGVIPDISVVHDDSEHTSFGAHSLQLAVEVWSPGNSQEERDTKIAAYAGAGVRYLWTVELPRGRSVKFSGYRLSGGEYDLEVFAEAGEVVTAPGPVPVKVPTARLR</sequence>
<protein>
    <submittedName>
        <fullName evidence="2">Uma2 family endonuclease</fullName>
    </submittedName>
</protein>
<dbReference type="InterPro" id="IPR012296">
    <property type="entry name" value="Nuclease_put_TT1808"/>
</dbReference>
<dbReference type="GO" id="GO:0004519">
    <property type="term" value="F:endonuclease activity"/>
    <property type="evidence" value="ECO:0007669"/>
    <property type="project" value="UniProtKB-KW"/>
</dbReference>
<proteinExistence type="predicted"/>
<reference evidence="2 3" key="1">
    <citation type="journal article" date="2019" name="ACS Chem. Biol.">
        <title>Identification and Mobilization of a Cryptic Antibiotic Biosynthesis Gene Locus from a Human-Pathogenic Nocardia Isolate.</title>
        <authorList>
            <person name="Herisse M."/>
            <person name="Ishida K."/>
            <person name="Porter J.L."/>
            <person name="Howden B."/>
            <person name="Hertweck C."/>
            <person name="Stinear T.P."/>
            <person name="Pidot S.J."/>
        </authorList>
    </citation>
    <scope>NUCLEOTIDE SEQUENCE [LARGE SCALE GENOMIC DNA]</scope>
    <source>
        <strain evidence="2 3">AUSMDU00012715</strain>
    </source>
</reference>
<feature type="domain" description="Putative restriction endonuclease" evidence="1">
    <location>
        <begin position="28"/>
        <end position="182"/>
    </location>
</feature>
<dbReference type="PANTHER" id="PTHR35400">
    <property type="entry name" value="SLR1083 PROTEIN"/>
    <property type="match status" value="1"/>
</dbReference>
<dbReference type="Proteomes" id="UP000500953">
    <property type="component" value="Chromosome"/>
</dbReference>
<organism evidence="2 3">
    <name type="scientific">Nocardia terpenica</name>
    <dbReference type="NCBI Taxonomy" id="455432"/>
    <lineage>
        <taxon>Bacteria</taxon>
        <taxon>Bacillati</taxon>
        <taxon>Actinomycetota</taxon>
        <taxon>Actinomycetes</taxon>
        <taxon>Mycobacteriales</taxon>
        <taxon>Nocardiaceae</taxon>
        <taxon>Nocardia</taxon>
    </lineage>
</organism>
<dbReference type="Gene3D" id="3.90.1570.10">
    <property type="entry name" value="tt1808, chain A"/>
    <property type="match status" value="1"/>
</dbReference>
<evidence type="ECO:0000259" key="1">
    <source>
        <dbReference type="Pfam" id="PF05685"/>
    </source>
</evidence>
<dbReference type="AlphaFoldDB" id="A0A6G9Z7W2"/>
<evidence type="ECO:0000313" key="3">
    <source>
        <dbReference type="Proteomes" id="UP000500953"/>
    </source>
</evidence>
<dbReference type="CDD" id="cd06260">
    <property type="entry name" value="DUF820-like"/>
    <property type="match status" value="1"/>
</dbReference>
<dbReference type="Pfam" id="PF05685">
    <property type="entry name" value="Uma2"/>
    <property type="match status" value="1"/>
</dbReference>
<dbReference type="InterPro" id="IPR008538">
    <property type="entry name" value="Uma2"/>
</dbReference>